<dbReference type="HOGENOM" id="CLU_1486605_0_0_9"/>
<organism evidence="1 2">
    <name type="scientific">Clostridium cellulovorans (strain ATCC 35296 / DSM 3052 / OCM 3 / 743B)</name>
    <dbReference type="NCBI Taxonomy" id="573061"/>
    <lineage>
        <taxon>Bacteria</taxon>
        <taxon>Bacillati</taxon>
        <taxon>Bacillota</taxon>
        <taxon>Clostridia</taxon>
        <taxon>Eubacteriales</taxon>
        <taxon>Clostridiaceae</taxon>
        <taxon>Clostridium</taxon>
    </lineage>
</organism>
<protein>
    <submittedName>
        <fullName evidence="1">Uncharacterized protein</fullName>
    </submittedName>
</protein>
<evidence type="ECO:0000313" key="1">
    <source>
        <dbReference type="EMBL" id="ADL52040.1"/>
    </source>
</evidence>
<reference evidence="1 2" key="1">
    <citation type="submission" date="2010-08" db="EMBL/GenBank/DDBJ databases">
        <title>Complete sequence of Clostridium cellulovorans 743B.</title>
        <authorList>
            <consortium name="US DOE Joint Genome Institute"/>
            <person name="Lucas S."/>
            <person name="Copeland A."/>
            <person name="Lapidus A."/>
            <person name="Cheng J.-F."/>
            <person name="Bruce D."/>
            <person name="Goodwin L."/>
            <person name="Pitluck S."/>
            <person name="Chertkov O."/>
            <person name="Detter J.C."/>
            <person name="Han C."/>
            <person name="Tapia R."/>
            <person name="Land M."/>
            <person name="Hauser L."/>
            <person name="Chang Y.-J."/>
            <person name="Jeffries C."/>
            <person name="Kyrpides N."/>
            <person name="Ivanova N."/>
            <person name="Mikhailova N."/>
            <person name="Hemme C.L."/>
            <person name="Woyke T."/>
        </authorList>
    </citation>
    <scope>NUCLEOTIDE SEQUENCE [LARGE SCALE GENOMIC DNA]</scope>
    <source>
        <strain evidence="2">ATCC 35296 / DSM 3052 / OCM 3 / 743B</strain>
    </source>
</reference>
<proteinExistence type="predicted"/>
<dbReference type="EMBL" id="CP002160">
    <property type="protein sequence ID" value="ADL52040.1"/>
    <property type="molecule type" value="Genomic_DNA"/>
</dbReference>
<accession>D9SP75</accession>
<dbReference type="AlphaFoldDB" id="D9SP75"/>
<dbReference type="OrthoDB" id="9854787at2"/>
<dbReference type="InterPro" id="IPR025368">
    <property type="entry name" value="DUF4272"/>
</dbReference>
<dbReference type="Pfam" id="PF14094">
    <property type="entry name" value="DUF4272"/>
    <property type="match status" value="1"/>
</dbReference>
<dbReference type="RefSeq" id="WP_010075376.1">
    <property type="nucleotide sequence ID" value="NC_014393.1"/>
</dbReference>
<sequence>MKKAKEIIARSVILLCVSDRCALEKSTIGGRAYSKKQREEQRIAIYKWQQNNRYTDFMTKNEKLLFEQEVGSGNKNEILSIQVQYETIEPCLWTIGLVKKLSSYNQFVLDDFHPVLQIGMNHTLERLLDTRSLQANEDIQLQNEISMLWHWRAVECNNSIFKLSLLKTLLNQCLGINMKKF</sequence>
<evidence type="ECO:0000313" key="2">
    <source>
        <dbReference type="Proteomes" id="UP000002730"/>
    </source>
</evidence>
<keyword evidence="2" id="KW-1185">Reference proteome</keyword>
<name>D9SP75_CLOC7</name>
<dbReference type="eggNOG" id="ENOG50327AH">
    <property type="taxonomic scope" value="Bacteria"/>
</dbReference>
<dbReference type="KEGG" id="ccb:Clocel_2319"/>
<gene>
    <name evidence="1" type="ordered locus">Clocel_2319</name>
</gene>
<dbReference type="Proteomes" id="UP000002730">
    <property type="component" value="Chromosome"/>
</dbReference>